<dbReference type="WBParaSite" id="MCU_009850-RB">
    <property type="protein sequence ID" value="MCU_009850-RB"/>
    <property type="gene ID" value="MCU_009850"/>
</dbReference>
<proteinExistence type="inferred from homology"/>
<accession>A0A5K3FR43</accession>
<dbReference type="InterPro" id="IPR006671">
    <property type="entry name" value="Cyclin_N"/>
</dbReference>
<feature type="region of interest" description="Disordered" evidence="2">
    <location>
        <begin position="1"/>
        <end position="27"/>
    </location>
</feature>
<dbReference type="PANTHER" id="PTHR10177">
    <property type="entry name" value="CYCLINS"/>
    <property type="match status" value="1"/>
</dbReference>
<dbReference type="SMART" id="SM00385">
    <property type="entry name" value="CYCLIN"/>
    <property type="match status" value="1"/>
</dbReference>
<dbReference type="AlphaFoldDB" id="A0A5K3FR43"/>
<reference evidence="4" key="1">
    <citation type="submission" date="2019-11" db="UniProtKB">
        <authorList>
            <consortium name="WormBaseParasite"/>
        </authorList>
    </citation>
    <scope>IDENTIFICATION</scope>
</reference>
<organism evidence="4">
    <name type="scientific">Mesocestoides corti</name>
    <name type="common">Flatworm</name>
    <dbReference type="NCBI Taxonomy" id="53468"/>
    <lineage>
        <taxon>Eukaryota</taxon>
        <taxon>Metazoa</taxon>
        <taxon>Spiralia</taxon>
        <taxon>Lophotrochozoa</taxon>
        <taxon>Platyhelminthes</taxon>
        <taxon>Cestoda</taxon>
        <taxon>Eucestoda</taxon>
        <taxon>Cyclophyllidea</taxon>
        <taxon>Mesocestoididae</taxon>
        <taxon>Mesocestoides</taxon>
    </lineage>
</organism>
<name>A0A5K3FR43_MESCO</name>
<sequence length="294" mass="32831">MGDLENAQPIGDKTADEGPSSVPQPATDVYFSANETIIRDLLSDELRYHSPPAYCQNEPPAQAIWMRRALLNWLREVCDHRNTDAEVLAHAAQLIDRYLHVGNTDKRDYQLVGATCFLLASKLKETIPVLVERLVQYTDFSVTKEDILAKEIVIAVTLQWDLTCITPIDFIHPITSFFTCESGLRQLIRQSAKQIFMKILHVEGVNLFRPSYTAAACILYAVRLTVAPDADGFASGVRSQMERLLGLESAELQDAFFFITTLFKRGTVELSDEVLRVDQGPPIGSSESSKQSPP</sequence>
<keyword evidence="1" id="KW-0195">Cyclin</keyword>
<comment type="similarity">
    <text evidence="1">Belongs to the cyclin family.</text>
</comment>
<dbReference type="FunFam" id="1.10.472.10:FF:000096">
    <property type="entry name" value="G1/S-specific cyclin-D3 isoform X2"/>
    <property type="match status" value="1"/>
</dbReference>
<evidence type="ECO:0000313" key="4">
    <source>
        <dbReference type="WBParaSite" id="MCU_009850-RB"/>
    </source>
</evidence>
<dbReference type="InterPro" id="IPR039361">
    <property type="entry name" value="Cyclin"/>
</dbReference>
<dbReference type="InterPro" id="IPR013763">
    <property type="entry name" value="Cyclin-like_dom"/>
</dbReference>
<evidence type="ECO:0000256" key="2">
    <source>
        <dbReference type="SAM" id="MobiDB-lite"/>
    </source>
</evidence>
<dbReference type="SUPFAM" id="SSF47954">
    <property type="entry name" value="Cyclin-like"/>
    <property type="match status" value="1"/>
</dbReference>
<evidence type="ECO:0000259" key="3">
    <source>
        <dbReference type="SMART" id="SM00385"/>
    </source>
</evidence>
<feature type="domain" description="Cyclin-like" evidence="3">
    <location>
        <begin position="72"/>
        <end position="156"/>
    </location>
</feature>
<dbReference type="Pfam" id="PF00134">
    <property type="entry name" value="Cyclin_N"/>
    <property type="match status" value="1"/>
</dbReference>
<protein>
    <submittedName>
        <fullName evidence="4">Cyclin N-terminal domain-containing protein</fullName>
    </submittedName>
</protein>
<dbReference type="InterPro" id="IPR036915">
    <property type="entry name" value="Cyclin-like_sf"/>
</dbReference>
<evidence type="ECO:0000256" key="1">
    <source>
        <dbReference type="RuleBase" id="RU000383"/>
    </source>
</evidence>
<dbReference type="Gene3D" id="1.10.472.10">
    <property type="entry name" value="Cyclin-like"/>
    <property type="match status" value="2"/>
</dbReference>